<evidence type="ECO:0000256" key="2">
    <source>
        <dbReference type="ARBA" id="ARBA00001997"/>
    </source>
</evidence>
<dbReference type="GO" id="GO:0005829">
    <property type="term" value="C:cytosol"/>
    <property type="evidence" value="ECO:0007669"/>
    <property type="project" value="TreeGrafter"/>
</dbReference>
<comment type="pathway">
    <text evidence="7">Carbohydrate biosynthesis; dTDP-L-rhamnose biosynthesis.</text>
</comment>
<keyword evidence="9" id="KW-1185">Reference proteome</keyword>
<comment type="subunit">
    <text evidence="7">Homodimer.</text>
</comment>
<reference evidence="9" key="2">
    <citation type="journal article" date="2011" name="Stand. Genomic Sci.">
        <title>Complete genome sequence of Weeksella virosa type strain (9751T).</title>
        <authorList>
            <person name="Lang E."/>
            <person name="Teshima H."/>
            <person name="Lucas S."/>
            <person name="Lapidus A."/>
            <person name="Hammon N."/>
            <person name="Deshpande S."/>
            <person name="Nolan M."/>
            <person name="Cheng J."/>
            <person name="Pitluck S."/>
            <person name="Liolios K."/>
            <person name="Pagani I."/>
            <person name="Mikhailova N."/>
            <person name="Ivanova N."/>
            <person name="Mavromatis K."/>
            <person name="Pati A."/>
            <person name="Tapia R."/>
            <person name="Han C."/>
            <person name="Goodwin L."/>
            <person name="Chen A."/>
            <person name="Palaniappan K."/>
            <person name="Land M."/>
            <person name="Hauser L."/>
            <person name="Chang Y."/>
            <person name="Jeffries C."/>
            <person name="Brambilla E."/>
            <person name="Kopitz M."/>
            <person name="Rohde M."/>
            <person name="Goker M."/>
            <person name="Tindall B."/>
            <person name="Detter J."/>
            <person name="Woyke T."/>
            <person name="Bristow J."/>
            <person name="Eisen J."/>
            <person name="Markowitz V."/>
            <person name="Hugenholtz P."/>
            <person name="Klenk H."/>
            <person name="Kyrpides N."/>
        </authorList>
    </citation>
    <scope>NUCLEOTIDE SEQUENCE [LARGE SCALE GENOMIC DNA]</scope>
    <source>
        <strain evidence="9">ATCC 43766 / DSM 16922 / JCM 21250 / NBRC 16016 / NCTC 11634 / CL345/78</strain>
    </source>
</reference>
<evidence type="ECO:0000313" key="8">
    <source>
        <dbReference type="EMBL" id="ADX67813.1"/>
    </source>
</evidence>
<dbReference type="InterPro" id="IPR014710">
    <property type="entry name" value="RmlC-like_jellyroll"/>
</dbReference>
<feature type="active site" description="Proton acceptor" evidence="5">
    <location>
        <position position="62"/>
    </location>
</feature>
<dbReference type="InterPro" id="IPR000888">
    <property type="entry name" value="RmlC-like"/>
</dbReference>
<dbReference type="HOGENOM" id="CLU_090940_1_1_10"/>
<proteinExistence type="inferred from homology"/>
<accession>F0P2H4</accession>
<comment type="similarity">
    <text evidence="7">Belongs to the dTDP-4-dehydrorhamnose 3,5-epimerase family.</text>
</comment>
<dbReference type="GO" id="GO:0008830">
    <property type="term" value="F:dTDP-4-dehydrorhamnose 3,5-epimerase activity"/>
    <property type="evidence" value="ECO:0007669"/>
    <property type="project" value="UniProtKB-UniRule"/>
</dbReference>
<dbReference type="EC" id="5.1.3.13" evidence="3 7"/>
<dbReference type="OrthoDB" id="9800680at2"/>
<evidence type="ECO:0000256" key="5">
    <source>
        <dbReference type="PIRSR" id="PIRSR600888-1"/>
    </source>
</evidence>
<dbReference type="PANTHER" id="PTHR21047">
    <property type="entry name" value="DTDP-6-DEOXY-D-GLUCOSE-3,5 EPIMERASE"/>
    <property type="match status" value="1"/>
</dbReference>
<dbReference type="Proteomes" id="UP000008641">
    <property type="component" value="Chromosome"/>
</dbReference>
<organism evidence="8 9">
    <name type="scientific">Weeksella virosa (strain ATCC 43766 / DSM 16922 / JCM 21250 / CCUG 30538 / CDC 9751 / IAM 14551 / NBRC 16016 / NCTC 11634 / CL345/78)</name>
    <dbReference type="NCBI Taxonomy" id="865938"/>
    <lineage>
        <taxon>Bacteria</taxon>
        <taxon>Pseudomonadati</taxon>
        <taxon>Bacteroidota</taxon>
        <taxon>Flavobacteriia</taxon>
        <taxon>Flavobacteriales</taxon>
        <taxon>Weeksellaceae</taxon>
        <taxon>Weeksella</taxon>
    </lineage>
</organism>
<dbReference type="eggNOG" id="COG1898">
    <property type="taxonomic scope" value="Bacteria"/>
</dbReference>
<reference evidence="8 9" key="1">
    <citation type="journal article" date="2011" name="Stand. Genomic Sci.">
        <title>Complete genome sequence of Weeksella virosa type strain (9751).</title>
        <authorList>
            <person name="Lang E."/>
            <person name="Teshima H."/>
            <person name="Lucas S."/>
            <person name="Lapidus A."/>
            <person name="Hammon N."/>
            <person name="Deshpande S."/>
            <person name="Nolan M."/>
            <person name="Cheng J.F."/>
            <person name="Pitluck S."/>
            <person name="Liolios K."/>
            <person name="Pagani I."/>
            <person name="Mikhailova N."/>
            <person name="Ivanova N."/>
            <person name="Mavromatis K."/>
            <person name="Pati A."/>
            <person name="Tapia R."/>
            <person name="Han C."/>
            <person name="Goodwin L."/>
            <person name="Chen A."/>
            <person name="Palaniappan K."/>
            <person name="Land M."/>
            <person name="Hauser L."/>
            <person name="Chang Y.J."/>
            <person name="Jeffries C.D."/>
            <person name="Brambilla E.M."/>
            <person name="Kopitz M."/>
            <person name="Rohde M."/>
            <person name="Goker M."/>
            <person name="Tindall B.J."/>
            <person name="Detter J.C."/>
            <person name="Woyke T."/>
            <person name="Bristow J."/>
            <person name="Eisen J.A."/>
            <person name="Markowitz V."/>
            <person name="Hugenholtz P."/>
            <person name="Klenk H.P."/>
            <person name="Kyrpides N.C."/>
        </authorList>
    </citation>
    <scope>NUCLEOTIDE SEQUENCE [LARGE SCALE GENOMIC DNA]</scope>
    <source>
        <strain evidence="9">ATCC 43766 / DSM 16922 / JCM 21250 / NBRC 16016 / NCTC 11634 / CL345/78</strain>
    </source>
</reference>
<comment type="function">
    <text evidence="2 7">Catalyzes the epimerization of the C3' and C5'positions of dTDP-6-deoxy-D-xylo-4-hexulose, forming dTDP-6-deoxy-L-lyxo-4-hexulose.</text>
</comment>
<dbReference type="UniPathway" id="UPA00124"/>
<dbReference type="InterPro" id="IPR011051">
    <property type="entry name" value="RmlC_Cupin_sf"/>
</dbReference>
<dbReference type="STRING" id="865938.Weevi_1104"/>
<dbReference type="Gene3D" id="2.60.120.10">
    <property type="entry name" value="Jelly Rolls"/>
    <property type="match status" value="1"/>
</dbReference>
<evidence type="ECO:0000313" key="9">
    <source>
        <dbReference type="Proteomes" id="UP000008641"/>
    </source>
</evidence>
<evidence type="ECO:0000256" key="4">
    <source>
        <dbReference type="ARBA" id="ARBA00019595"/>
    </source>
</evidence>
<dbReference type="SUPFAM" id="SSF51182">
    <property type="entry name" value="RmlC-like cupins"/>
    <property type="match status" value="1"/>
</dbReference>
<protein>
    <recommendedName>
        <fullName evidence="4 7">dTDP-4-dehydrorhamnose 3,5-epimerase</fullName>
        <ecNumber evidence="3 7">5.1.3.13</ecNumber>
    </recommendedName>
    <alternativeName>
        <fullName evidence="7">Thymidine diphospho-4-keto-rhamnose 3,5-epimerase</fullName>
    </alternativeName>
</protein>
<evidence type="ECO:0000256" key="1">
    <source>
        <dbReference type="ARBA" id="ARBA00001298"/>
    </source>
</evidence>
<dbReference type="GO" id="GO:0019305">
    <property type="term" value="P:dTDP-rhamnose biosynthetic process"/>
    <property type="evidence" value="ECO:0007669"/>
    <property type="project" value="UniProtKB-UniRule"/>
</dbReference>
<dbReference type="GO" id="GO:0000271">
    <property type="term" value="P:polysaccharide biosynthetic process"/>
    <property type="evidence" value="ECO:0007669"/>
    <property type="project" value="TreeGrafter"/>
</dbReference>
<dbReference type="PANTHER" id="PTHR21047:SF2">
    <property type="entry name" value="THYMIDINE DIPHOSPHO-4-KETO-RHAMNOSE 3,5-EPIMERASE"/>
    <property type="match status" value="1"/>
</dbReference>
<evidence type="ECO:0000256" key="6">
    <source>
        <dbReference type="PIRSR" id="PIRSR600888-3"/>
    </source>
</evidence>
<feature type="active site" description="Proton donor" evidence="5">
    <location>
        <position position="132"/>
    </location>
</feature>
<dbReference type="CDD" id="cd00438">
    <property type="entry name" value="cupin_RmlC"/>
    <property type="match status" value="1"/>
</dbReference>
<feature type="site" description="Participates in a stacking interaction with the thymidine ring of dTDP-4-oxo-6-deoxyglucose" evidence="6">
    <location>
        <position position="138"/>
    </location>
</feature>
<dbReference type="RefSeq" id="WP_013598203.1">
    <property type="nucleotide sequence ID" value="NC_015144.1"/>
</dbReference>
<dbReference type="KEGG" id="wvi:Weevi_1104"/>
<dbReference type="AlphaFoldDB" id="F0P2H4"/>
<keyword evidence="7 8" id="KW-0413">Isomerase</keyword>
<evidence type="ECO:0000256" key="3">
    <source>
        <dbReference type="ARBA" id="ARBA00012098"/>
    </source>
</evidence>
<gene>
    <name evidence="8" type="ordered locus">Weevi_1104</name>
</gene>
<evidence type="ECO:0000256" key="7">
    <source>
        <dbReference type="RuleBase" id="RU364069"/>
    </source>
</evidence>
<dbReference type="EMBL" id="CP002455">
    <property type="protein sequence ID" value="ADX67813.1"/>
    <property type="molecule type" value="Genomic_DNA"/>
</dbReference>
<comment type="catalytic activity">
    <reaction evidence="1 7">
        <text>dTDP-4-dehydro-6-deoxy-alpha-D-glucose = dTDP-4-dehydro-beta-L-rhamnose</text>
        <dbReference type="Rhea" id="RHEA:16969"/>
        <dbReference type="ChEBI" id="CHEBI:57649"/>
        <dbReference type="ChEBI" id="CHEBI:62830"/>
        <dbReference type="EC" id="5.1.3.13"/>
    </reaction>
</comment>
<sequence length="185" mass="21461">MNATETYLKGCFIIEPTVYQDKRGYFFESFNENILNEILGFRPHFVQDNQSQSTYGVVRGLHLQQGEHAQAKLVRVLEGKVLDVVVDVRKNSTTYGKSFSIELSSENNRQLFIPKGFLHGFSVLSERATFFYKCDQFYHKDSENGVYPLDIDLGIDWQIPTEDMILSEKDQAAQRFLDFNNHHHL</sequence>
<name>F0P2H4_WEEVC</name>
<dbReference type="NCBIfam" id="TIGR01221">
    <property type="entry name" value="rmlC"/>
    <property type="match status" value="1"/>
</dbReference>
<dbReference type="Pfam" id="PF00908">
    <property type="entry name" value="dTDP_sugar_isom"/>
    <property type="match status" value="1"/>
</dbReference>